<keyword evidence="8" id="KW-0175">Coiled coil</keyword>
<dbReference type="GO" id="GO:0006298">
    <property type="term" value="P:mismatch repair"/>
    <property type="evidence" value="ECO:0007669"/>
    <property type="project" value="TreeGrafter"/>
</dbReference>
<dbReference type="PROSITE" id="PS00092">
    <property type="entry name" value="N6_MTASE"/>
    <property type="match status" value="1"/>
</dbReference>
<proteinExistence type="inferred from homology"/>
<feature type="coiled-coil region" evidence="8">
    <location>
        <begin position="61"/>
        <end position="88"/>
    </location>
</feature>
<sequence>MQPILTYVGGKYKEINYFQKYFLQNFEQYYEPFWGGGAVYFYLQPVKAFLNDKNNQLIHFYTDFIKEYDRSKNEIDELSKKYKSMSQMEQKKLYYDVRNKFNCNDETLTFATKYYILNKLSWQCRFRTNSKGNMNSPFGYRKTLTTKSIDQEHYNLLKTATITNSDYIDSFNKAKTVDFMFLDPPYGTIFNDYTTKDYFTEDNQRKLAEDFKNLSCKALMIISKDKLITELYHGYIKEEYQKRYSFMQSSRVSSPQNTHLIITNYSH</sequence>
<dbReference type="GO" id="GO:0009307">
    <property type="term" value="P:DNA restriction-modification system"/>
    <property type="evidence" value="ECO:0007669"/>
    <property type="project" value="InterPro"/>
</dbReference>
<evidence type="ECO:0000256" key="2">
    <source>
        <dbReference type="ARBA" id="ARBA00011900"/>
    </source>
</evidence>
<evidence type="ECO:0000313" key="9">
    <source>
        <dbReference type="EMBL" id="KAA9320514.1"/>
    </source>
</evidence>
<dbReference type="PRINTS" id="PR00505">
    <property type="entry name" value="D12N6MTFRASE"/>
</dbReference>
<gene>
    <name evidence="9" type="ORF">F6H94_07875</name>
</gene>
<dbReference type="Proteomes" id="UP000327236">
    <property type="component" value="Unassembled WGS sequence"/>
</dbReference>
<dbReference type="AlphaFoldDB" id="A0A5N1I6L7"/>
<name>A0A5N1I6L7_LACJE</name>
<dbReference type="Gene3D" id="1.10.1020.10">
    <property type="entry name" value="Adenine-specific Methyltransferase, Domain 2"/>
    <property type="match status" value="1"/>
</dbReference>
<evidence type="ECO:0000256" key="8">
    <source>
        <dbReference type="SAM" id="Coils"/>
    </source>
</evidence>
<dbReference type="InterPro" id="IPR002052">
    <property type="entry name" value="DNA_methylase_N6_adenine_CS"/>
</dbReference>
<comment type="caution">
    <text evidence="9">The sequence shown here is derived from an EMBL/GenBank/DDBJ whole genome shotgun (WGS) entry which is preliminary data.</text>
</comment>
<dbReference type="RefSeq" id="WP_144887584.1">
    <property type="nucleotide sequence ID" value="NZ_JAKHFM010000010.1"/>
</dbReference>
<keyword evidence="3 7" id="KW-0489">Methyltransferase</keyword>
<comment type="catalytic activity">
    <reaction evidence="6 7">
        <text>a 2'-deoxyadenosine in DNA + S-adenosyl-L-methionine = an N(6)-methyl-2'-deoxyadenosine in DNA + S-adenosyl-L-homocysteine + H(+)</text>
        <dbReference type="Rhea" id="RHEA:15197"/>
        <dbReference type="Rhea" id="RHEA-COMP:12418"/>
        <dbReference type="Rhea" id="RHEA-COMP:12419"/>
        <dbReference type="ChEBI" id="CHEBI:15378"/>
        <dbReference type="ChEBI" id="CHEBI:57856"/>
        <dbReference type="ChEBI" id="CHEBI:59789"/>
        <dbReference type="ChEBI" id="CHEBI:90615"/>
        <dbReference type="ChEBI" id="CHEBI:90616"/>
        <dbReference type="EC" id="2.1.1.72"/>
    </reaction>
</comment>
<dbReference type="InterPro" id="IPR012263">
    <property type="entry name" value="M_m6A_EcoRV"/>
</dbReference>
<dbReference type="OrthoDB" id="9805629at2"/>
<evidence type="ECO:0000313" key="10">
    <source>
        <dbReference type="Proteomes" id="UP000327236"/>
    </source>
</evidence>
<dbReference type="PANTHER" id="PTHR30481:SF3">
    <property type="entry name" value="DNA ADENINE METHYLASE"/>
    <property type="match status" value="1"/>
</dbReference>
<dbReference type="InterPro" id="IPR012327">
    <property type="entry name" value="MeTrfase_D12"/>
</dbReference>
<evidence type="ECO:0000256" key="4">
    <source>
        <dbReference type="ARBA" id="ARBA00022679"/>
    </source>
</evidence>
<comment type="similarity">
    <text evidence="1 7">Belongs to the N(4)/N(6)-methyltransferase family.</text>
</comment>
<evidence type="ECO:0000256" key="5">
    <source>
        <dbReference type="ARBA" id="ARBA00022691"/>
    </source>
</evidence>
<evidence type="ECO:0000256" key="3">
    <source>
        <dbReference type="ARBA" id="ARBA00022603"/>
    </source>
</evidence>
<evidence type="ECO:0000256" key="1">
    <source>
        <dbReference type="ARBA" id="ARBA00006594"/>
    </source>
</evidence>
<evidence type="ECO:0000256" key="6">
    <source>
        <dbReference type="ARBA" id="ARBA00047942"/>
    </source>
</evidence>
<dbReference type="Gene3D" id="3.40.50.150">
    <property type="entry name" value="Vaccinia Virus protein VP39"/>
    <property type="match status" value="1"/>
</dbReference>
<dbReference type="GO" id="GO:0043565">
    <property type="term" value="F:sequence-specific DNA binding"/>
    <property type="evidence" value="ECO:0007669"/>
    <property type="project" value="TreeGrafter"/>
</dbReference>
<protein>
    <recommendedName>
        <fullName evidence="2 7">Site-specific DNA-methyltransferase (adenine-specific)</fullName>
        <ecNumber evidence="2 7">2.1.1.72</ecNumber>
    </recommendedName>
</protein>
<dbReference type="SUPFAM" id="SSF53335">
    <property type="entry name" value="S-adenosyl-L-methionine-dependent methyltransferases"/>
    <property type="match status" value="1"/>
</dbReference>
<accession>A0A5N1I6L7</accession>
<dbReference type="EC" id="2.1.1.72" evidence="2 7"/>
<dbReference type="InterPro" id="IPR023095">
    <property type="entry name" value="Ade_MeTrfase_dom_2"/>
</dbReference>
<reference evidence="9 10" key="1">
    <citation type="submission" date="2019-09" db="EMBL/GenBank/DDBJ databases">
        <title>Draft genome sequence assemblies of isolates from the urinary tract.</title>
        <authorList>
            <person name="Mores C.R."/>
            <person name="Putonti C."/>
            <person name="Wolfe A.J."/>
        </authorList>
    </citation>
    <scope>NUCLEOTIDE SEQUENCE [LARGE SCALE GENOMIC DNA]</scope>
    <source>
        <strain evidence="9 10">UMB246</strain>
    </source>
</reference>
<dbReference type="Pfam" id="PF02086">
    <property type="entry name" value="MethyltransfD12"/>
    <property type="match status" value="1"/>
</dbReference>
<dbReference type="GO" id="GO:0032259">
    <property type="term" value="P:methylation"/>
    <property type="evidence" value="ECO:0007669"/>
    <property type="project" value="UniProtKB-KW"/>
</dbReference>
<evidence type="ECO:0000256" key="7">
    <source>
        <dbReference type="RuleBase" id="RU361257"/>
    </source>
</evidence>
<dbReference type="InterPro" id="IPR029063">
    <property type="entry name" value="SAM-dependent_MTases_sf"/>
</dbReference>
<dbReference type="PIRSF" id="PIRSF000398">
    <property type="entry name" value="M_m6A_EcoRV"/>
    <property type="match status" value="1"/>
</dbReference>
<dbReference type="GO" id="GO:1904047">
    <property type="term" value="F:S-adenosyl-L-methionine binding"/>
    <property type="evidence" value="ECO:0007669"/>
    <property type="project" value="TreeGrafter"/>
</dbReference>
<organism evidence="9 10">
    <name type="scientific">Lactobacillus jensenii</name>
    <dbReference type="NCBI Taxonomy" id="109790"/>
    <lineage>
        <taxon>Bacteria</taxon>
        <taxon>Bacillati</taxon>
        <taxon>Bacillota</taxon>
        <taxon>Bacilli</taxon>
        <taxon>Lactobacillales</taxon>
        <taxon>Lactobacillaceae</taxon>
        <taxon>Lactobacillus</taxon>
    </lineage>
</organism>
<dbReference type="EMBL" id="VYWW01000045">
    <property type="protein sequence ID" value="KAA9320514.1"/>
    <property type="molecule type" value="Genomic_DNA"/>
</dbReference>
<dbReference type="NCBIfam" id="TIGR00571">
    <property type="entry name" value="dam"/>
    <property type="match status" value="1"/>
</dbReference>
<keyword evidence="5 7" id="KW-0949">S-adenosyl-L-methionine</keyword>
<keyword evidence="4 7" id="KW-0808">Transferase</keyword>
<dbReference type="GO" id="GO:0009007">
    <property type="term" value="F:site-specific DNA-methyltransferase (adenine-specific) activity"/>
    <property type="evidence" value="ECO:0007669"/>
    <property type="project" value="UniProtKB-UniRule"/>
</dbReference>
<dbReference type="PANTHER" id="PTHR30481">
    <property type="entry name" value="DNA ADENINE METHYLASE"/>
    <property type="match status" value="1"/>
</dbReference>